<keyword evidence="1" id="KW-0472">Membrane</keyword>
<feature type="transmembrane region" description="Helical" evidence="1">
    <location>
        <begin position="71"/>
        <end position="88"/>
    </location>
</feature>
<sequence>MTLLFYIVLNIFFLVFFIKKKKNLHILEILLYWLAASYFFQNYSALCYMNFKTLIIPDKLSYELSHFINRIILYPLLMVSFLHFHLNSSTKIKKILLLLSYILLLTGLEWLEDFFGVLNHVNWQIWWSFSFWVLSLCVLLGLKYAFRKVLYKGRIKL</sequence>
<reference evidence="2 3" key="1">
    <citation type="submission" date="2016-08" db="EMBL/GenBank/DDBJ databases">
        <title>Complete genome sequence of Fictibacillus arsenicus G25-54, a strain with toxicity to nematodes and a potential arsenic-resistance activity.</title>
        <authorList>
            <person name="Zheng Z."/>
        </authorList>
    </citation>
    <scope>NUCLEOTIDE SEQUENCE [LARGE SCALE GENOMIC DNA]</scope>
    <source>
        <strain evidence="2 3">G25-54</strain>
    </source>
</reference>
<organism evidence="2 3">
    <name type="scientific">Fictibacillus arsenicus</name>
    <dbReference type="NCBI Taxonomy" id="255247"/>
    <lineage>
        <taxon>Bacteria</taxon>
        <taxon>Bacillati</taxon>
        <taxon>Bacillota</taxon>
        <taxon>Bacilli</taxon>
        <taxon>Bacillales</taxon>
        <taxon>Fictibacillaceae</taxon>
        <taxon>Fictibacillus</taxon>
    </lineage>
</organism>
<keyword evidence="1" id="KW-0812">Transmembrane</keyword>
<proteinExistence type="predicted"/>
<evidence type="ECO:0000256" key="1">
    <source>
        <dbReference type="SAM" id="Phobius"/>
    </source>
</evidence>
<name>A0A1B1Z4P2_9BACL</name>
<dbReference type="EMBL" id="CP016761">
    <property type="protein sequence ID" value="ANX12418.1"/>
    <property type="molecule type" value="Genomic_DNA"/>
</dbReference>
<keyword evidence="3" id="KW-1185">Reference proteome</keyword>
<evidence type="ECO:0000313" key="3">
    <source>
        <dbReference type="Proteomes" id="UP000077412"/>
    </source>
</evidence>
<keyword evidence="1" id="KW-1133">Transmembrane helix</keyword>
<dbReference type="STRING" id="255247.ABE41_010390"/>
<feature type="transmembrane region" description="Helical" evidence="1">
    <location>
        <begin position="123"/>
        <end position="146"/>
    </location>
</feature>
<evidence type="ECO:0000313" key="2">
    <source>
        <dbReference type="EMBL" id="ANX12418.1"/>
    </source>
</evidence>
<gene>
    <name evidence="2" type="ORF">ABE41_010390</name>
</gene>
<feature type="transmembrane region" description="Helical" evidence="1">
    <location>
        <begin position="29"/>
        <end position="51"/>
    </location>
</feature>
<dbReference type="KEGG" id="far:ABE41_010390"/>
<dbReference type="AlphaFoldDB" id="A0A1B1Z4P2"/>
<feature type="transmembrane region" description="Helical" evidence="1">
    <location>
        <begin position="95"/>
        <end position="111"/>
    </location>
</feature>
<protein>
    <submittedName>
        <fullName evidence="2">Uncharacterized protein</fullName>
    </submittedName>
</protein>
<accession>A0A1B1Z4P2</accession>
<dbReference type="Proteomes" id="UP000077412">
    <property type="component" value="Chromosome"/>
</dbReference>